<dbReference type="CDD" id="cd16380">
    <property type="entry name" value="YitT_C"/>
    <property type="match status" value="1"/>
</dbReference>
<feature type="transmembrane region" description="Helical" evidence="6">
    <location>
        <begin position="43"/>
        <end position="62"/>
    </location>
</feature>
<dbReference type="GO" id="GO:0005886">
    <property type="term" value="C:plasma membrane"/>
    <property type="evidence" value="ECO:0007669"/>
    <property type="project" value="UniProtKB-SubCell"/>
</dbReference>
<sequence length="309" mass="33847">MEEATSSPAEGKKKIEKILISIKEYILITFGVALYVTAWKALLLPYTIVGGAATGISAIVYFITENLFGKGNGIPIWLTFLTINTVLLVIAIKTLGLKFCIRTIYGVVLMTLLFRFMPQAEIGQFVSETDTLLACILGGVMCGVGLGITYTNQGSTGGTDIIAWIVNKYRTIPLGRILLYCDVVIISTSYFIGNGVTPIIYGLVNMAVLSFSVDMYMNGVRQSVQFFIFSHKHEEIADRINQEAHRGVTLLDGIGWYSKQPIKVITVLVRKGESSRIFKLVKEIDPDAFVSQSAAAGVYGQGFDKIKGK</sequence>
<gene>
    <name evidence="8" type="ORF">IAA73_11595</name>
</gene>
<keyword evidence="4 6" id="KW-1133">Transmembrane helix</keyword>
<organism evidence="8 9">
    <name type="scientific">Candidatus Gallipaludibacter merdavium</name>
    <dbReference type="NCBI Taxonomy" id="2840839"/>
    <lineage>
        <taxon>Bacteria</taxon>
        <taxon>Pseudomonadati</taxon>
        <taxon>Bacteroidota</taxon>
        <taxon>Bacteroidia</taxon>
        <taxon>Bacteroidales</taxon>
        <taxon>Candidatus Gallipaludibacter</taxon>
    </lineage>
</organism>
<keyword evidence="3 6" id="KW-0812">Transmembrane</keyword>
<comment type="caution">
    <text evidence="8">The sequence shown here is derived from an EMBL/GenBank/DDBJ whole genome shotgun (WGS) entry which is preliminary data.</text>
</comment>
<evidence type="ECO:0000256" key="3">
    <source>
        <dbReference type="ARBA" id="ARBA00022692"/>
    </source>
</evidence>
<accession>A0A9D9N5E7</accession>
<feature type="transmembrane region" description="Helical" evidence="6">
    <location>
        <begin position="199"/>
        <end position="217"/>
    </location>
</feature>
<feature type="transmembrane region" description="Helical" evidence="6">
    <location>
        <begin position="99"/>
        <end position="116"/>
    </location>
</feature>
<evidence type="ECO:0000256" key="5">
    <source>
        <dbReference type="ARBA" id="ARBA00023136"/>
    </source>
</evidence>
<evidence type="ECO:0000313" key="8">
    <source>
        <dbReference type="EMBL" id="MBO8460954.1"/>
    </source>
</evidence>
<evidence type="ECO:0000313" key="9">
    <source>
        <dbReference type="Proteomes" id="UP000823641"/>
    </source>
</evidence>
<feature type="transmembrane region" description="Helical" evidence="6">
    <location>
        <begin position="74"/>
        <end position="92"/>
    </location>
</feature>
<feature type="domain" description="DUF2179" evidence="7">
    <location>
        <begin position="246"/>
        <end position="300"/>
    </location>
</feature>
<evidence type="ECO:0000256" key="2">
    <source>
        <dbReference type="ARBA" id="ARBA00022475"/>
    </source>
</evidence>
<dbReference type="InterPro" id="IPR019264">
    <property type="entry name" value="DUF2179"/>
</dbReference>
<proteinExistence type="predicted"/>
<reference evidence="8" key="2">
    <citation type="journal article" date="2021" name="PeerJ">
        <title>Extensive microbial diversity within the chicken gut microbiome revealed by metagenomics and culture.</title>
        <authorList>
            <person name="Gilroy R."/>
            <person name="Ravi A."/>
            <person name="Getino M."/>
            <person name="Pursley I."/>
            <person name="Horton D.L."/>
            <person name="Alikhan N.F."/>
            <person name="Baker D."/>
            <person name="Gharbi K."/>
            <person name="Hall N."/>
            <person name="Watson M."/>
            <person name="Adriaenssens E.M."/>
            <person name="Foster-Nyarko E."/>
            <person name="Jarju S."/>
            <person name="Secka A."/>
            <person name="Antonio M."/>
            <person name="Oren A."/>
            <person name="Chaudhuri R.R."/>
            <person name="La Ragione R."/>
            <person name="Hildebrand F."/>
            <person name="Pallen M.J."/>
        </authorList>
    </citation>
    <scope>NUCLEOTIDE SEQUENCE</scope>
    <source>
        <strain evidence="8">G3-3990</strain>
    </source>
</reference>
<dbReference type="Proteomes" id="UP000823641">
    <property type="component" value="Unassembled WGS sequence"/>
</dbReference>
<evidence type="ECO:0000256" key="1">
    <source>
        <dbReference type="ARBA" id="ARBA00004651"/>
    </source>
</evidence>
<dbReference type="Gene3D" id="3.30.70.120">
    <property type="match status" value="1"/>
</dbReference>
<evidence type="ECO:0000256" key="4">
    <source>
        <dbReference type="ARBA" id="ARBA00022989"/>
    </source>
</evidence>
<name>A0A9D9N5E7_9BACT</name>
<dbReference type="InterPro" id="IPR015867">
    <property type="entry name" value="N-reg_PII/ATP_PRibTrfase_C"/>
</dbReference>
<dbReference type="EMBL" id="JADIMG010000106">
    <property type="protein sequence ID" value="MBO8460954.1"/>
    <property type="molecule type" value="Genomic_DNA"/>
</dbReference>
<comment type="subcellular location">
    <subcellularLocation>
        <location evidence="1">Cell membrane</location>
        <topology evidence="1">Multi-pass membrane protein</topology>
    </subcellularLocation>
</comment>
<dbReference type="InterPro" id="IPR051461">
    <property type="entry name" value="UPF0750_membrane"/>
</dbReference>
<feature type="transmembrane region" description="Helical" evidence="6">
    <location>
        <begin position="131"/>
        <end position="152"/>
    </location>
</feature>
<reference evidence="8" key="1">
    <citation type="submission" date="2020-10" db="EMBL/GenBank/DDBJ databases">
        <authorList>
            <person name="Gilroy R."/>
        </authorList>
    </citation>
    <scope>NUCLEOTIDE SEQUENCE</scope>
    <source>
        <strain evidence="8">G3-3990</strain>
    </source>
</reference>
<evidence type="ECO:0000256" key="6">
    <source>
        <dbReference type="SAM" id="Phobius"/>
    </source>
</evidence>
<protein>
    <submittedName>
        <fullName evidence="8">YitT family protein</fullName>
    </submittedName>
</protein>
<dbReference type="Pfam" id="PF02588">
    <property type="entry name" value="YitT_membrane"/>
    <property type="match status" value="1"/>
</dbReference>
<keyword evidence="5 6" id="KW-0472">Membrane</keyword>
<dbReference type="Pfam" id="PF10035">
    <property type="entry name" value="DUF2179"/>
    <property type="match status" value="1"/>
</dbReference>
<dbReference type="PANTHER" id="PTHR33545:SF5">
    <property type="entry name" value="UPF0750 MEMBRANE PROTEIN YITT"/>
    <property type="match status" value="1"/>
</dbReference>
<feature type="transmembrane region" description="Helical" evidence="6">
    <location>
        <begin position="173"/>
        <end position="193"/>
    </location>
</feature>
<evidence type="ECO:0000259" key="7">
    <source>
        <dbReference type="Pfam" id="PF10035"/>
    </source>
</evidence>
<keyword evidence="2" id="KW-1003">Cell membrane</keyword>
<dbReference type="PANTHER" id="PTHR33545">
    <property type="entry name" value="UPF0750 MEMBRANE PROTEIN YITT-RELATED"/>
    <property type="match status" value="1"/>
</dbReference>
<dbReference type="PIRSF" id="PIRSF006483">
    <property type="entry name" value="Membrane_protein_YitT"/>
    <property type="match status" value="1"/>
</dbReference>
<dbReference type="AlphaFoldDB" id="A0A9D9N5E7"/>
<feature type="transmembrane region" description="Helical" evidence="6">
    <location>
        <begin position="18"/>
        <end position="36"/>
    </location>
</feature>
<dbReference type="InterPro" id="IPR003740">
    <property type="entry name" value="YitT"/>
</dbReference>